<dbReference type="GO" id="GO:0007052">
    <property type="term" value="P:mitotic spindle organization"/>
    <property type="evidence" value="ECO:0007669"/>
    <property type="project" value="TreeGrafter"/>
</dbReference>
<dbReference type="Gene3D" id="2.160.10.10">
    <property type="entry name" value="Hexapeptide repeat proteins"/>
    <property type="match status" value="1"/>
</dbReference>
<proteinExistence type="inferred from homology"/>
<keyword evidence="5" id="KW-0206">Cytoskeleton</keyword>
<dbReference type="SUPFAM" id="SSF51161">
    <property type="entry name" value="Trimeric LpxA-like enzymes"/>
    <property type="match status" value="1"/>
</dbReference>
<dbReference type="InterPro" id="IPR027777">
    <property type="entry name" value="DCTN6"/>
</dbReference>
<sequence length="194" mass="20806">MATAARRPVPPKAPTTLDPASTVASHALLTGPHRITVRARAVLHPYARIMAGGGPVDIGEGCIIWEKALVGCGDSKITEGEEEDARGVRLGPNVVIETGAVVEAREVGEGSMIESFARVGVGARIGKYCKILSYANIPAHTELPDYTVVDGRNFRRKDKTMANQPLVREIRAANHAKQVKGLQALIPSNLVKWQ</sequence>
<dbReference type="PANTHER" id="PTHR13072:SF0">
    <property type="entry name" value="DYNACTIN SUBUNIT 6"/>
    <property type="match status" value="1"/>
</dbReference>
<dbReference type="InterPro" id="IPR011004">
    <property type="entry name" value="Trimer_LpxA-like_sf"/>
</dbReference>
<evidence type="ECO:0000256" key="2">
    <source>
        <dbReference type="ARBA" id="ARBA00007719"/>
    </source>
</evidence>
<dbReference type="EMBL" id="ML996694">
    <property type="protein sequence ID" value="KAF2401046.1"/>
    <property type="molecule type" value="Genomic_DNA"/>
</dbReference>
<keyword evidence="8" id="KW-1185">Reference proteome</keyword>
<dbReference type="Proteomes" id="UP000799640">
    <property type="component" value="Unassembled WGS sequence"/>
</dbReference>
<dbReference type="AlphaFoldDB" id="A0A6G1HYV2"/>
<keyword evidence="4" id="KW-0963">Cytoplasm</keyword>
<protein>
    <recommendedName>
        <fullName evidence="3">Dynactin subunit 6</fullName>
    </recommendedName>
</protein>
<gene>
    <name evidence="7" type="ORF">EJ06DRAFT_493694</name>
</gene>
<name>A0A6G1HYV2_9PEZI</name>
<dbReference type="OrthoDB" id="2355at2759"/>
<comment type="subcellular location">
    <subcellularLocation>
        <location evidence="1">Cytoplasm</location>
        <location evidence="1">Cytoskeleton</location>
    </subcellularLocation>
</comment>
<dbReference type="GO" id="GO:0070840">
    <property type="term" value="F:dynein complex binding"/>
    <property type="evidence" value="ECO:0007669"/>
    <property type="project" value="TreeGrafter"/>
</dbReference>
<accession>A0A6G1HYV2</accession>
<evidence type="ECO:0000256" key="3">
    <source>
        <dbReference type="ARBA" id="ARBA00016573"/>
    </source>
</evidence>
<comment type="function">
    <text evidence="6">Part of the dynactin complex that activates the molecular motor dynein for ultra-processive transport along microtubules.</text>
</comment>
<organism evidence="7 8">
    <name type="scientific">Trichodelitschia bisporula</name>
    <dbReference type="NCBI Taxonomy" id="703511"/>
    <lineage>
        <taxon>Eukaryota</taxon>
        <taxon>Fungi</taxon>
        <taxon>Dikarya</taxon>
        <taxon>Ascomycota</taxon>
        <taxon>Pezizomycotina</taxon>
        <taxon>Dothideomycetes</taxon>
        <taxon>Dothideomycetes incertae sedis</taxon>
        <taxon>Phaeotrichales</taxon>
        <taxon>Phaeotrichaceae</taxon>
        <taxon>Trichodelitschia</taxon>
    </lineage>
</organism>
<dbReference type="GO" id="GO:0005869">
    <property type="term" value="C:dynactin complex"/>
    <property type="evidence" value="ECO:0007669"/>
    <property type="project" value="InterPro"/>
</dbReference>
<comment type="similarity">
    <text evidence="2">Belongs to the dynactin subunits 5/6 family. Dynactin subunit 6 subfamily.</text>
</comment>
<reference evidence="7" key="1">
    <citation type="journal article" date="2020" name="Stud. Mycol.">
        <title>101 Dothideomycetes genomes: a test case for predicting lifestyles and emergence of pathogens.</title>
        <authorList>
            <person name="Haridas S."/>
            <person name="Albert R."/>
            <person name="Binder M."/>
            <person name="Bloem J."/>
            <person name="Labutti K."/>
            <person name="Salamov A."/>
            <person name="Andreopoulos B."/>
            <person name="Baker S."/>
            <person name="Barry K."/>
            <person name="Bills G."/>
            <person name="Bluhm B."/>
            <person name="Cannon C."/>
            <person name="Castanera R."/>
            <person name="Culley D."/>
            <person name="Daum C."/>
            <person name="Ezra D."/>
            <person name="Gonzalez J."/>
            <person name="Henrissat B."/>
            <person name="Kuo A."/>
            <person name="Liang C."/>
            <person name="Lipzen A."/>
            <person name="Lutzoni F."/>
            <person name="Magnuson J."/>
            <person name="Mondo S."/>
            <person name="Nolan M."/>
            <person name="Ohm R."/>
            <person name="Pangilinan J."/>
            <person name="Park H.-J."/>
            <person name="Ramirez L."/>
            <person name="Alfaro M."/>
            <person name="Sun H."/>
            <person name="Tritt A."/>
            <person name="Yoshinaga Y."/>
            <person name="Zwiers L.-H."/>
            <person name="Turgeon B."/>
            <person name="Goodwin S."/>
            <person name="Spatafora J."/>
            <person name="Crous P."/>
            <person name="Grigoriev I."/>
        </authorList>
    </citation>
    <scope>NUCLEOTIDE SEQUENCE</scope>
    <source>
        <strain evidence="7">CBS 262.69</strain>
    </source>
</reference>
<evidence type="ECO:0000256" key="5">
    <source>
        <dbReference type="ARBA" id="ARBA00023212"/>
    </source>
</evidence>
<evidence type="ECO:0000313" key="7">
    <source>
        <dbReference type="EMBL" id="KAF2401046.1"/>
    </source>
</evidence>
<evidence type="ECO:0000256" key="4">
    <source>
        <dbReference type="ARBA" id="ARBA00022490"/>
    </source>
</evidence>
<evidence type="ECO:0000256" key="6">
    <source>
        <dbReference type="ARBA" id="ARBA00034687"/>
    </source>
</evidence>
<evidence type="ECO:0000313" key="8">
    <source>
        <dbReference type="Proteomes" id="UP000799640"/>
    </source>
</evidence>
<evidence type="ECO:0000256" key="1">
    <source>
        <dbReference type="ARBA" id="ARBA00004245"/>
    </source>
</evidence>
<dbReference type="PANTHER" id="PTHR13072">
    <property type="entry name" value="DYNACTIN 6"/>
    <property type="match status" value="1"/>
</dbReference>